<proteinExistence type="inferred from homology"/>
<comment type="caution">
    <text evidence="5">The sequence shown here is derived from an EMBL/GenBank/DDBJ whole genome shotgun (WGS) entry which is preliminary data.</text>
</comment>
<feature type="region of interest" description="Disordered" evidence="4">
    <location>
        <begin position="519"/>
        <end position="560"/>
    </location>
</feature>
<name>A0ABQ8IMW6_9ROSI</name>
<evidence type="ECO:0000313" key="6">
    <source>
        <dbReference type="Proteomes" id="UP000827721"/>
    </source>
</evidence>
<comment type="similarity">
    <text evidence="1">Belongs to the UDP-glycosyltransferase family.</text>
</comment>
<dbReference type="PANTHER" id="PTHR48046">
    <property type="entry name" value="UDP-GLYCOSYLTRANSFERASE 72E1"/>
    <property type="match status" value="1"/>
</dbReference>
<sequence>MSHKKHQIAIMPSPGMGHLIPLVELAKQLVLRHDFSVTFIVPTIGPPPKELMAVLQELPDQGMNFVLLPPVNFEEGVKNETQIVLTIIRSLASIRDVFKSLVEIENTRLVAFVVDIFGTNAFDVAVEFKIPSYIYYITNAMCLSFVIYSPKLDEMVSCEFRDMPEPIKIPGFSIPVPGRDLPEPLQDRKHETYKQMIQVAKSYSSAQGIMINTFMDLEPGVIRALQEGEQSGIPPIYPIGPLIQSGSSGGADGSECVRWLDDQARGSVLFVSFGSGGTLSRDQLNELALNKMKDLLFVTKLHLPVFTTVKPDGKTDEEWDFEHEQVCGFIRQYVDDNVYNHICNEIHARTLWSKLEQLYASKTGNNKLFYLTKLMQLKYKEGTSIADHLNEMQGILDQLSRMGINFDDEVFALMVLASLPESWETLKISITNTAPNGAVNMELVKSGILNEEMRRRSQTSSSSSQPDVLVTDSRGRSQSREQKPRGKSRGKSNRYANIECHHCKKKGHIKKFCRKFKNEQDVPSTNGDSTDLELVPPTPVPRQVGDEGQVDEPDEDDAPIEVGSEDGEYDVHQPTPTPVASPIPLRRTLGLELSGHKFLWIVRSPNDKSANSAYFTVQSKSDPLGFLPTGFLNRTKKRGLVVPSWAPQIRVLSHGSTGGFLTHCGWNSILESIVNGVPLIAWPLFAEQKMNALMLVEDLKVALRPKSSENGLVGREEIAKVVKGLMGGEAGATIRDRMNMLKESAAKALSEDGSSTIAISELVLKLKN</sequence>
<dbReference type="PROSITE" id="PS00375">
    <property type="entry name" value="UDPGT"/>
    <property type="match status" value="1"/>
</dbReference>
<keyword evidence="3" id="KW-0808">Transferase</keyword>
<evidence type="ECO:0000256" key="2">
    <source>
        <dbReference type="ARBA" id="ARBA00022676"/>
    </source>
</evidence>
<dbReference type="Gene3D" id="3.40.50.2000">
    <property type="entry name" value="Glycogen Phosphorylase B"/>
    <property type="match status" value="3"/>
</dbReference>
<dbReference type="Pfam" id="PF14223">
    <property type="entry name" value="Retrotran_gag_2"/>
    <property type="match status" value="1"/>
</dbReference>
<dbReference type="InterPro" id="IPR035595">
    <property type="entry name" value="UDP_glycos_trans_CS"/>
</dbReference>
<evidence type="ECO:0000256" key="4">
    <source>
        <dbReference type="SAM" id="MobiDB-lite"/>
    </source>
</evidence>
<reference evidence="5 6" key="1">
    <citation type="submission" date="2021-02" db="EMBL/GenBank/DDBJ databases">
        <title>Plant Genome Project.</title>
        <authorList>
            <person name="Zhang R.-G."/>
        </authorList>
    </citation>
    <scope>NUCLEOTIDE SEQUENCE [LARGE SCALE GENOMIC DNA]</scope>
    <source>
        <tissue evidence="5">Leaves</tissue>
    </source>
</reference>
<dbReference type="InterPro" id="IPR002213">
    <property type="entry name" value="UDP_glucos_trans"/>
</dbReference>
<dbReference type="PANTHER" id="PTHR48046:SF6">
    <property type="entry name" value="GLYCOSYLTRANSFERASE"/>
    <property type="match status" value="1"/>
</dbReference>
<keyword evidence="6" id="KW-1185">Reference proteome</keyword>
<dbReference type="Pfam" id="PF00201">
    <property type="entry name" value="UDPGT"/>
    <property type="match status" value="1"/>
</dbReference>
<dbReference type="InterPro" id="IPR036875">
    <property type="entry name" value="Znf_CCHC_sf"/>
</dbReference>
<dbReference type="SUPFAM" id="SSF57756">
    <property type="entry name" value="Retrovirus zinc finger-like domains"/>
    <property type="match status" value="1"/>
</dbReference>
<protein>
    <submittedName>
        <fullName evidence="5">Uncharacterized protein</fullName>
    </submittedName>
</protein>
<organism evidence="5 6">
    <name type="scientific">Xanthoceras sorbifolium</name>
    <dbReference type="NCBI Taxonomy" id="99658"/>
    <lineage>
        <taxon>Eukaryota</taxon>
        <taxon>Viridiplantae</taxon>
        <taxon>Streptophyta</taxon>
        <taxon>Embryophyta</taxon>
        <taxon>Tracheophyta</taxon>
        <taxon>Spermatophyta</taxon>
        <taxon>Magnoliopsida</taxon>
        <taxon>eudicotyledons</taxon>
        <taxon>Gunneridae</taxon>
        <taxon>Pentapetalae</taxon>
        <taxon>rosids</taxon>
        <taxon>malvids</taxon>
        <taxon>Sapindales</taxon>
        <taxon>Sapindaceae</taxon>
        <taxon>Xanthoceroideae</taxon>
        <taxon>Xanthoceras</taxon>
    </lineage>
</organism>
<feature type="compositionally biased region" description="Acidic residues" evidence="4">
    <location>
        <begin position="548"/>
        <end position="560"/>
    </location>
</feature>
<dbReference type="CDD" id="cd03784">
    <property type="entry name" value="GT1_Gtf-like"/>
    <property type="match status" value="1"/>
</dbReference>
<gene>
    <name evidence="5" type="ORF">JRO89_XS01G0330800</name>
</gene>
<feature type="region of interest" description="Disordered" evidence="4">
    <location>
        <begin position="453"/>
        <end position="494"/>
    </location>
</feature>
<keyword evidence="2" id="KW-0328">Glycosyltransferase</keyword>
<dbReference type="SUPFAM" id="SSF53756">
    <property type="entry name" value="UDP-Glycosyltransferase/glycogen phosphorylase"/>
    <property type="match status" value="2"/>
</dbReference>
<dbReference type="Gene3D" id="4.10.60.10">
    <property type="entry name" value="Zinc finger, CCHC-type"/>
    <property type="match status" value="1"/>
</dbReference>
<feature type="compositionally biased region" description="Basic and acidic residues" evidence="4">
    <location>
        <begin position="473"/>
        <end position="484"/>
    </location>
</feature>
<dbReference type="Proteomes" id="UP000827721">
    <property type="component" value="Unassembled WGS sequence"/>
</dbReference>
<evidence type="ECO:0000256" key="3">
    <source>
        <dbReference type="ARBA" id="ARBA00022679"/>
    </source>
</evidence>
<evidence type="ECO:0000256" key="1">
    <source>
        <dbReference type="ARBA" id="ARBA00009995"/>
    </source>
</evidence>
<dbReference type="EMBL" id="JAFEMO010000001">
    <property type="protein sequence ID" value="KAH7578031.1"/>
    <property type="molecule type" value="Genomic_DNA"/>
</dbReference>
<accession>A0ABQ8IMW6</accession>
<evidence type="ECO:0000313" key="5">
    <source>
        <dbReference type="EMBL" id="KAH7578031.1"/>
    </source>
</evidence>